<dbReference type="InterPro" id="IPR024197">
    <property type="entry name" value="TPP-like"/>
</dbReference>
<dbReference type="InterPro" id="IPR023214">
    <property type="entry name" value="HAD_sf"/>
</dbReference>
<feature type="domain" description="Sucrose phosphatase-like" evidence="1">
    <location>
        <begin position="51"/>
        <end position="229"/>
    </location>
</feature>
<gene>
    <name evidence="2" type="ORF">DNH61_04680</name>
</gene>
<keyword evidence="2" id="KW-0378">Hydrolase</keyword>
<dbReference type="GO" id="GO:0016787">
    <property type="term" value="F:hydrolase activity"/>
    <property type="evidence" value="ECO:0007669"/>
    <property type="project" value="UniProtKB-KW"/>
</dbReference>
<dbReference type="Gene3D" id="3.40.50.1000">
    <property type="entry name" value="HAD superfamily/HAD-like"/>
    <property type="match status" value="2"/>
</dbReference>
<reference evidence="2 3" key="1">
    <citation type="submission" date="2018-06" db="EMBL/GenBank/DDBJ databases">
        <title>Paenibacillus imtechensis sp. nov.</title>
        <authorList>
            <person name="Pinnaka A.K."/>
            <person name="Singh H."/>
            <person name="Kaur M."/>
        </authorList>
    </citation>
    <scope>NUCLEOTIDE SEQUENCE [LARGE SCALE GENOMIC DNA]</scope>
    <source>
        <strain evidence="2 3">SMB1</strain>
    </source>
</reference>
<name>A0A2W1LQ09_9BACL</name>
<dbReference type="RefSeq" id="WP_111145519.1">
    <property type="nucleotide sequence ID" value="NZ_QKRB01000032.1"/>
</dbReference>
<sequence>MIFASDLDQTLIYSERSKGSVSLDDMLPVELYQGRHISYMTRTAVSRLRELGGLARFVPVTARTPEQYNRIFALREWMKPGYVIVSNGGNILLNGEIDQEWNNLIRQAVREGCTEHAEIHEMFGRIADDSWVHSSTLCDGLFYSIVVERDKLPAEKVEAFRNQLAGHGWSYSLQGRKIYLVPEQVSKGAALVYVKEKLGESRVFAAGDSLLDESLLLAADIAFAPSHGELRRQYTEHDHITFTRQTGAEAAEEILDACLDIARSQLSC</sequence>
<dbReference type="Proteomes" id="UP000249522">
    <property type="component" value="Unassembled WGS sequence"/>
</dbReference>
<dbReference type="InterPro" id="IPR036412">
    <property type="entry name" value="HAD-like_sf"/>
</dbReference>
<dbReference type="AlphaFoldDB" id="A0A2W1LQ09"/>
<proteinExistence type="predicted"/>
<evidence type="ECO:0000313" key="3">
    <source>
        <dbReference type="Proteomes" id="UP000249522"/>
    </source>
</evidence>
<dbReference type="InterPro" id="IPR006380">
    <property type="entry name" value="SPP-like_dom"/>
</dbReference>
<dbReference type="OrthoDB" id="1666512at2"/>
<comment type="caution">
    <text evidence="2">The sequence shown here is derived from an EMBL/GenBank/DDBJ whole genome shotgun (WGS) entry which is preliminary data.</text>
</comment>
<evidence type="ECO:0000259" key="1">
    <source>
        <dbReference type="Pfam" id="PF05116"/>
    </source>
</evidence>
<dbReference type="PIRSF" id="PIRSF030802">
    <property type="entry name" value="UCP030802"/>
    <property type="match status" value="1"/>
</dbReference>
<dbReference type="EMBL" id="QKRB01000032">
    <property type="protein sequence ID" value="PZD97022.1"/>
    <property type="molecule type" value="Genomic_DNA"/>
</dbReference>
<protein>
    <submittedName>
        <fullName evidence="2">Hydrolase</fullName>
    </submittedName>
</protein>
<accession>A0A2W1LQ09</accession>
<keyword evidence="3" id="KW-1185">Reference proteome</keyword>
<evidence type="ECO:0000313" key="2">
    <source>
        <dbReference type="EMBL" id="PZD97022.1"/>
    </source>
</evidence>
<dbReference type="Pfam" id="PF05116">
    <property type="entry name" value="S6PP"/>
    <property type="match status" value="1"/>
</dbReference>
<dbReference type="SUPFAM" id="SSF56784">
    <property type="entry name" value="HAD-like"/>
    <property type="match status" value="1"/>
</dbReference>
<organism evidence="2 3">
    <name type="scientific">Paenibacillus sambharensis</name>
    <dbReference type="NCBI Taxonomy" id="1803190"/>
    <lineage>
        <taxon>Bacteria</taxon>
        <taxon>Bacillati</taxon>
        <taxon>Bacillota</taxon>
        <taxon>Bacilli</taxon>
        <taxon>Bacillales</taxon>
        <taxon>Paenibacillaceae</taxon>
        <taxon>Paenibacillus</taxon>
    </lineage>
</organism>